<dbReference type="SMART" id="SM00530">
    <property type="entry name" value="HTH_XRE"/>
    <property type="match status" value="1"/>
</dbReference>
<dbReference type="RefSeq" id="WP_317973314.1">
    <property type="nucleotide sequence ID" value="NZ_BTFW01000001.1"/>
</dbReference>
<dbReference type="PANTHER" id="PTHR35010">
    <property type="entry name" value="BLL4672 PROTEIN-RELATED"/>
    <property type="match status" value="1"/>
</dbReference>
<evidence type="ECO:0000259" key="1">
    <source>
        <dbReference type="PROSITE" id="PS50943"/>
    </source>
</evidence>
<dbReference type="CDD" id="cd00093">
    <property type="entry name" value="HTH_XRE"/>
    <property type="match status" value="1"/>
</dbReference>
<organism evidence="2 3">
    <name type="scientific">Novosphingobium pituita</name>
    <dbReference type="NCBI Taxonomy" id="3056842"/>
    <lineage>
        <taxon>Bacteria</taxon>
        <taxon>Pseudomonadati</taxon>
        <taxon>Pseudomonadota</taxon>
        <taxon>Alphaproteobacteria</taxon>
        <taxon>Sphingomonadales</taxon>
        <taxon>Sphingomonadaceae</taxon>
        <taxon>Novosphingobium</taxon>
    </lineage>
</organism>
<dbReference type="Proteomes" id="UP001187221">
    <property type="component" value="Unassembled WGS sequence"/>
</dbReference>
<dbReference type="Gene3D" id="3.30.450.180">
    <property type="match status" value="1"/>
</dbReference>
<dbReference type="Gene3D" id="1.10.260.40">
    <property type="entry name" value="lambda repressor-like DNA-binding domains"/>
    <property type="match status" value="1"/>
</dbReference>
<reference evidence="2 3" key="1">
    <citation type="submission" date="2023-06" db="EMBL/GenBank/DDBJ databases">
        <title>Draft genome sequence of Novosphingobium sp. strain IK01.</title>
        <authorList>
            <person name="Hatamoto M."/>
            <person name="Ikarashi T."/>
            <person name="Yamaguchi T."/>
        </authorList>
    </citation>
    <scope>NUCLEOTIDE SEQUENCE [LARGE SCALE GENOMIC DNA]</scope>
    <source>
        <strain evidence="2 3">IK01</strain>
    </source>
</reference>
<evidence type="ECO:0000313" key="3">
    <source>
        <dbReference type="Proteomes" id="UP001187221"/>
    </source>
</evidence>
<dbReference type="InterPro" id="IPR001387">
    <property type="entry name" value="Cro/C1-type_HTH"/>
</dbReference>
<feature type="domain" description="HTH cro/C1-type" evidence="1">
    <location>
        <begin position="34"/>
        <end position="81"/>
    </location>
</feature>
<protein>
    <submittedName>
        <fullName evidence="2">Helix-turn-helix transcriptional regulator</fullName>
    </submittedName>
</protein>
<keyword evidence="3" id="KW-1185">Reference proteome</keyword>
<dbReference type="InterPro" id="IPR041413">
    <property type="entry name" value="MLTR_LBD"/>
</dbReference>
<name>A0ABQ6P5P8_9SPHN</name>
<comment type="caution">
    <text evidence="2">The sequence shown here is derived from an EMBL/GenBank/DDBJ whole genome shotgun (WGS) entry which is preliminary data.</text>
</comment>
<dbReference type="EMBL" id="BTFW01000001">
    <property type="protein sequence ID" value="GMM59456.1"/>
    <property type="molecule type" value="Genomic_DNA"/>
</dbReference>
<dbReference type="Pfam" id="PF17765">
    <property type="entry name" value="MLTR_LBD"/>
    <property type="match status" value="1"/>
</dbReference>
<accession>A0ABQ6P5P8</accession>
<evidence type="ECO:0000313" key="2">
    <source>
        <dbReference type="EMBL" id="GMM59456.1"/>
    </source>
</evidence>
<dbReference type="SUPFAM" id="SSF47413">
    <property type="entry name" value="lambda repressor-like DNA-binding domains"/>
    <property type="match status" value="1"/>
</dbReference>
<sequence length="256" mass="29076">MIEPDHTRQELGRFLRAMRERCPAEGGGRRRTPGLRREELALRAGISTTWLAWLEQGREANPSPHALARLAGALGLSNAERAYLFGAAGRIDPEAPQRLEDEEAPESVRLLVQFAPGPAYGLDRSWRATCWNASAERLFPGWLDANGERNLLRYMFLRPEARAMLPDWHERARRLIAEFRADHVGRHADPASERLVAGLRQESQDFAMIWDRQVVLGREGGVRGFDHPWDGHLAFRQFTWIPADRPDTKVVVLHPA</sequence>
<dbReference type="InterPro" id="IPR010982">
    <property type="entry name" value="Lambda_DNA-bd_dom_sf"/>
</dbReference>
<gene>
    <name evidence="2" type="ORF">NUTIK01_02330</name>
</gene>
<dbReference type="PROSITE" id="PS50943">
    <property type="entry name" value="HTH_CROC1"/>
    <property type="match status" value="1"/>
</dbReference>
<dbReference type="PANTHER" id="PTHR35010:SF2">
    <property type="entry name" value="BLL4672 PROTEIN"/>
    <property type="match status" value="1"/>
</dbReference>
<dbReference type="Pfam" id="PF13560">
    <property type="entry name" value="HTH_31"/>
    <property type="match status" value="1"/>
</dbReference>
<proteinExistence type="predicted"/>